<evidence type="ECO:0000259" key="1">
    <source>
        <dbReference type="Pfam" id="PF04422"/>
    </source>
</evidence>
<accession>A0AA47G9T1</accession>
<dbReference type="Pfam" id="PF04432">
    <property type="entry name" value="FrhB_FdhB_C"/>
    <property type="match status" value="1"/>
</dbReference>
<feature type="domain" description="Coenzyme F420 hydrogenase/dehydrogenase beta subunit C-terminal" evidence="2">
    <location>
        <begin position="178"/>
        <end position="350"/>
    </location>
</feature>
<name>A0AA47G9T1_9LACT</name>
<gene>
    <name evidence="3" type="ORF">OZ415_06810</name>
</gene>
<dbReference type="Proteomes" id="UP001164714">
    <property type="component" value="Chromosome"/>
</dbReference>
<dbReference type="InterPro" id="IPR007516">
    <property type="entry name" value="Co_F420_Hydgase/DH_bsu_N"/>
</dbReference>
<sequence length="472" mass="54614">MNISEFELKKVYSEASGSTSVVDSNIKMKLNKNGLYEEVIVDSDKELNDLVPFVSPNLNDRITETEIADQLYENIENIDYDERLGYYSSLYVGYVNEGEFRKDASSGGMGTWIFKELFEEDMIDYVLHVKKNENSNDKRLFKYDVSTSIEEIRDGAKTKYYPVEISELMDTVKNTPGRYAVIGIPSFIYSIRLLAKVDEVINERIKYTVGLVCGHQKSAKFAESMAWQVGIEPGNLIDIDFRHKLLDRPASSYAVKMTGRIDGELQTIIKPTSELFGLNWGWGFFKPVASNFTDDVFNETADIVLGDAWLPEYASDSKGNNIVIVRNSDIDQLVKDAIQENRLKMDAVDNETIFASQVSHYRHTHDELAYRLYVKDIENEWRPEKRVRASSNISDTRRKIQDLRKIISEQSHIQYQEAVQRNDFNYFVENMTEYTSEYTELYRSINRKSLLNRVLRMSPKEFTGKVINRLLR</sequence>
<dbReference type="InterPro" id="IPR007525">
    <property type="entry name" value="FrhB_FdhB_C"/>
</dbReference>
<dbReference type="GO" id="GO:0052592">
    <property type="term" value="F:oxidoreductase activity, acting on CH or CH2 groups, with an iron-sulfur protein as acceptor"/>
    <property type="evidence" value="ECO:0007669"/>
    <property type="project" value="TreeGrafter"/>
</dbReference>
<dbReference type="InterPro" id="IPR045220">
    <property type="entry name" value="FRHB/FDHB/HCAR-like"/>
</dbReference>
<proteinExistence type="predicted"/>
<dbReference type="EMBL" id="CP114063">
    <property type="protein sequence ID" value="WAT23969.1"/>
    <property type="molecule type" value="Genomic_DNA"/>
</dbReference>
<evidence type="ECO:0000313" key="4">
    <source>
        <dbReference type="Proteomes" id="UP001164714"/>
    </source>
</evidence>
<organism evidence="3 4">
    <name type="scientific">Aerococcus urinaeequi</name>
    <dbReference type="NCBI Taxonomy" id="51665"/>
    <lineage>
        <taxon>Bacteria</taxon>
        <taxon>Bacillati</taxon>
        <taxon>Bacillota</taxon>
        <taxon>Bacilli</taxon>
        <taxon>Lactobacillales</taxon>
        <taxon>Aerococcaceae</taxon>
        <taxon>Aerococcus</taxon>
    </lineage>
</organism>
<protein>
    <submittedName>
        <fullName evidence="3">Coenzyme F420 hydrogenase/dehydrogenase, beta subunit C-terminal domain</fullName>
    </submittedName>
</protein>
<dbReference type="Pfam" id="PF04422">
    <property type="entry name" value="FrhB_FdhB_N"/>
    <property type="match status" value="1"/>
</dbReference>
<dbReference type="PANTHER" id="PTHR31332:SF0">
    <property type="entry name" value="7-HYDROXYMETHYL CHLOROPHYLL A REDUCTASE, CHLOROPLASTIC"/>
    <property type="match status" value="1"/>
</dbReference>
<feature type="domain" description="Coenzyme F420 hydrogenase/dehydrogenase beta subunit N-terminal" evidence="1">
    <location>
        <begin position="91"/>
        <end position="168"/>
    </location>
</feature>
<dbReference type="PANTHER" id="PTHR31332">
    <property type="entry name" value="7-HYDROXYMETHYL CHLOROPHYLL A REDUCTASE, CHLOROPLASTIC"/>
    <property type="match status" value="1"/>
</dbReference>
<evidence type="ECO:0000313" key="3">
    <source>
        <dbReference type="EMBL" id="WAT23969.1"/>
    </source>
</evidence>
<dbReference type="RefSeq" id="WP_269104582.1">
    <property type="nucleotide sequence ID" value="NZ_CP114063.1"/>
</dbReference>
<dbReference type="AlphaFoldDB" id="A0AA47G9T1"/>
<reference evidence="3" key="1">
    <citation type="submission" date="2022-12" db="EMBL/GenBank/DDBJ databases">
        <title>Whole genome sequence analysis of a duck derived balloon bacteium Aerococcus urinaeequi henan2020.</title>
        <authorList>
            <person name="Zhang H."/>
            <person name="Qiao H.X."/>
            <person name="Bian C.Z."/>
            <person name="Shu J.C."/>
        </authorList>
    </citation>
    <scope>NUCLEOTIDE SEQUENCE</scope>
    <source>
        <strain evidence="3">2020-HN-1</strain>
    </source>
</reference>
<evidence type="ECO:0000259" key="2">
    <source>
        <dbReference type="Pfam" id="PF04432"/>
    </source>
</evidence>